<protein>
    <submittedName>
        <fullName evidence="1">Uncharacterized protein</fullName>
    </submittedName>
</protein>
<keyword evidence="2" id="KW-1185">Reference proteome</keyword>
<reference evidence="1 2" key="1">
    <citation type="submission" date="2021-04" db="EMBL/GenBank/DDBJ databases">
        <authorList>
            <person name="De Guttry C."/>
            <person name="Zahm M."/>
            <person name="Klopp C."/>
            <person name="Cabau C."/>
            <person name="Louis A."/>
            <person name="Berthelot C."/>
            <person name="Parey E."/>
            <person name="Roest Crollius H."/>
            <person name="Montfort J."/>
            <person name="Robinson-Rechavi M."/>
            <person name="Bucao C."/>
            <person name="Bouchez O."/>
            <person name="Gislard M."/>
            <person name="Lluch J."/>
            <person name="Milhes M."/>
            <person name="Lampietro C."/>
            <person name="Lopez Roques C."/>
            <person name="Donnadieu C."/>
            <person name="Braasch I."/>
            <person name="Desvignes T."/>
            <person name="Postlethwait J."/>
            <person name="Bobe J."/>
            <person name="Wedekind C."/>
            <person name="Guiguen Y."/>
        </authorList>
    </citation>
    <scope>NUCLEOTIDE SEQUENCE [LARGE SCALE GENOMIC DNA]</scope>
    <source>
        <strain evidence="1">Cs_M1</strain>
        <tissue evidence="1">Blood</tissue>
    </source>
</reference>
<sequence length="267" mass="30324">MSGTIRQSGRSVRCASTFIREPSAWDLIHNFFTDMTSLCDCDVNYKKMQTNTSDLAWIPASFKVISRSNGYISGTVKSEEELGSLLENHKRATYTSFNTWSEHKKDQIKRRLLWQVEDYADDVPVCVEKRAILACQHGKASKRHSTAEEQPSEHVYSKKRLYVQRGKKVDCPAKLFIRHVTRYDTFSVKGDASRAKKQEAMKRLKEALTQTSPATSSSFIHVKLPIAEAHQNHIINEAKKDTQNWINFGENGEEKLNPSLSGGLICP</sequence>
<comment type="caution">
    <text evidence="1">The sequence shown here is derived from an EMBL/GenBank/DDBJ whole genome shotgun (WGS) entry which is preliminary data.</text>
</comment>
<dbReference type="InterPro" id="IPR029309">
    <property type="entry name" value="CaRF"/>
</dbReference>
<evidence type="ECO:0000313" key="1">
    <source>
        <dbReference type="EMBL" id="KAK6308273.1"/>
    </source>
</evidence>
<dbReference type="AlphaFoldDB" id="A0AAN8LDM5"/>
<dbReference type="PANTHER" id="PTHR47456">
    <property type="entry name" value="PHD-TYPE DOMAIN-CONTAINING PROTEIN"/>
    <property type="match status" value="1"/>
</dbReference>
<proteinExistence type="predicted"/>
<dbReference type="Proteomes" id="UP001356427">
    <property type="component" value="Unassembled WGS sequence"/>
</dbReference>
<evidence type="ECO:0000313" key="2">
    <source>
        <dbReference type="Proteomes" id="UP001356427"/>
    </source>
</evidence>
<dbReference type="Pfam" id="PF15299">
    <property type="entry name" value="ALS2CR8"/>
    <property type="match status" value="1"/>
</dbReference>
<accession>A0AAN8LDM5</accession>
<organism evidence="1 2">
    <name type="scientific">Coregonus suidteri</name>
    <dbReference type="NCBI Taxonomy" id="861788"/>
    <lineage>
        <taxon>Eukaryota</taxon>
        <taxon>Metazoa</taxon>
        <taxon>Chordata</taxon>
        <taxon>Craniata</taxon>
        <taxon>Vertebrata</taxon>
        <taxon>Euteleostomi</taxon>
        <taxon>Actinopterygii</taxon>
        <taxon>Neopterygii</taxon>
        <taxon>Teleostei</taxon>
        <taxon>Protacanthopterygii</taxon>
        <taxon>Salmoniformes</taxon>
        <taxon>Salmonidae</taxon>
        <taxon>Coregoninae</taxon>
        <taxon>Coregonus</taxon>
    </lineage>
</organism>
<dbReference type="GO" id="GO:0003700">
    <property type="term" value="F:DNA-binding transcription factor activity"/>
    <property type="evidence" value="ECO:0007669"/>
    <property type="project" value="InterPro"/>
</dbReference>
<dbReference type="EMBL" id="JAGTTL010000019">
    <property type="protein sequence ID" value="KAK6308273.1"/>
    <property type="molecule type" value="Genomic_DNA"/>
</dbReference>
<gene>
    <name evidence="1" type="ORF">J4Q44_G00215440</name>
</gene>
<name>A0AAN8LDM5_9TELE</name>
<dbReference type="PANTHER" id="PTHR47456:SF6">
    <property type="entry name" value="SI:DKEY-31C13.1"/>
    <property type="match status" value="1"/>
</dbReference>